<gene>
    <name evidence="7" type="ORF">IL45_02720</name>
</gene>
<dbReference type="InterPro" id="IPR013324">
    <property type="entry name" value="RNA_pol_sigma_r3/r4-like"/>
</dbReference>
<dbReference type="InterPro" id="IPR014284">
    <property type="entry name" value="RNA_pol_sigma-70_dom"/>
</dbReference>
<evidence type="ECO:0000256" key="2">
    <source>
        <dbReference type="ARBA" id="ARBA00023015"/>
    </source>
</evidence>
<protein>
    <submittedName>
        <fullName evidence="7">RNA polymerase sigma-70 factor</fullName>
    </submittedName>
</protein>
<accession>A0A084JYP5</accession>
<dbReference type="GO" id="GO:0016987">
    <property type="term" value="F:sigma factor activity"/>
    <property type="evidence" value="ECO:0007669"/>
    <property type="project" value="UniProtKB-KW"/>
</dbReference>
<evidence type="ECO:0000259" key="6">
    <source>
        <dbReference type="Pfam" id="PF08281"/>
    </source>
</evidence>
<dbReference type="AlphaFoldDB" id="A0A084JYP5"/>
<dbReference type="Pfam" id="PF08281">
    <property type="entry name" value="Sigma70_r4_2"/>
    <property type="match status" value="1"/>
</dbReference>
<reference evidence="7 8" key="1">
    <citation type="submission" date="2014-07" db="EMBL/GenBank/DDBJ databases">
        <title>Draft genome sequence of Nonlabens ulvanivorans, an ulvan degrading bacterium.</title>
        <authorList>
            <person name="Kopel M."/>
            <person name="Helbert W."/>
            <person name="Henrissat B."/>
            <person name="Doniger T."/>
            <person name="Banin E."/>
        </authorList>
    </citation>
    <scope>NUCLEOTIDE SEQUENCE [LARGE SCALE GENOMIC DNA]</scope>
    <source>
        <strain evidence="7 8">PLR</strain>
    </source>
</reference>
<dbReference type="SUPFAM" id="SSF88659">
    <property type="entry name" value="Sigma3 and sigma4 domains of RNA polymerase sigma factors"/>
    <property type="match status" value="1"/>
</dbReference>
<dbReference type="SUPFAM" id="SSF88946">
    <property type="entry name" value="Sigma2 domain of RNA polymerase sigma factors"/>
    <property type="match status" value="1"/>
</dbReference>
<dbReference type="InterPro" id="IPR007627">
    <property type="entry name" value="RNA_pol_sigma70_r2"/>
</dbReference>
<dbReference type="EMBL" id="JPJI01000023">
    <property type="protein sequence ID" value="KEZ94079.1"/>
    <property type="molecule type" value="Genomic_DNA"/>
</dbReference>
<evidence type="ECO:0000313" key="7">
    <source>
        <dbReference type="EMBL" id="KEZ94079.1"/>
    </source>
</evidence>
<dbReference type="InterPro" id="IPR036388">
    <property type="entry name" value="WH-like_DNA-bd_sf"/>
</dbReference>
<evidence type="ECO:0000256" key="3">
    <source>
        <dbReference type="ARBA" id="ARBA00023082"/>
    </source>
</evidence>
<dbReference type="CDD" id="cd06171">
    <property type="entry name" value="Sigma70_r4"/>
    <property type="match status" value="1"/>
</dbReference>
<evidence type="ECO:0000256" key="4">
    <source>
        <dbReference type="ARBA" id="ARBA00023163"/>
    </source>
</evidence>
<evidence type="ECO:0000259" key="5">
    <source>
        <dbReference type="Pfam" id="PF04542"/>
    </source>
</evidence>
<dbReference type="InterPro" id="IPR013325">
    <property type="entry name" value="RNA_pol_sigma_r2"/>
</dbReference>
<dbReference type="Pfam" id="PF04542">
    <property type="entry name" value="Sigma70_r2"/>
    <property type="match status" value="1"/>
</dbReference>
<comment type="similarity">
    <text evidence="1">Belongs to the sigma-70 factor family. ECF subfamily.</text>
</comment>
<keyword evidence="3" id="KW-0731">Sigma factor</keyword>
<comment type="caution">
    <text evidence="7">The sequence shown here is derived from an EMBL/GenBank/DDBJ whole genome shotgun (WGS) entry which is preliminary data.</text>
</comment>
<dbReference type="PANTHER" id="PTHR43133:SF46">
    <property type="entry name" value="RNA POLYMERASE SIGMA-70 FACTOR ECF SUBFAMILY"/>
    <property type="match status" value="1"/>
</dbReference>
<sequence length="188" mass="21906">MKVIQLYTNEKKLIEKAAAGDRKAQKHLYDKHASRMLSVCRQYVSPVELAEELMLNGFFKVFTKLDSFSHQGSFEGWVRRIMVRECIDYLRKKDPFKYSSSIDEEKEPACMDEDTDDNIDMNVLQQAIDGLPVGYKTVFVMYAIDGFKHGEIAQVLQISESTSKTQFRKARLMLQEELKMMKKKHYEA</sequence>
<evidence type="ECO:0000256" key="1">
    <source>
        <dbReference type="ARBA" id="ARBA00010641"/>
    </source>
</evidence>
<dbReference type="OrthoDB" id="1056775at2"/>
<keyword evidence="2" id="KW-0805">Transcription regulation</keyword>
<feature type="domain" description="RNA polymerase sigma-70 region 2" evidence="5">
    <location>
        <begin position="28"/>
        <end position="94"/>
    </location>
</feature>
<dbReference type="NCBIfam" id="TIGR02937">
    <property type="entry name" value="sigma70-ECF"/>
    <property type="match status" value="1"/>
</dbReference>
<name>A0A084JYP5_NONUL</name>
<proteinExistence type="inferred from homology"/>
<feature type="domain" description="RNA polymerase sigma factor 70 region 4 type 2" evidence="6">
    <location>
        <begin position="123"/>
        <end position="174"/>
    </location>
</feature>
<dbReference type="Gene3D" id="1.10.10.10">
    <property type="entry name" value="Winged helix-like DNA-binding domain superfamily/Winged helix DNA-binding domain"/>
    <property type="match status" value="1"/>
</dbReference>
<dbReference type="Gene3D" id="1.10.1740.10">
    <property type="match status" value="1"/>
</dbReference>
<dbReference type="GO" id="GO:0006352">
    <property type="term" value="P:DNA-templated transcription initiation"/>
    <property type="evidence" value="ECO:0007669"/>
    <property type="project" value="InterPro"/>
</dbReference>
<keyword evidence="4" id="KW-0804">Transcription</keyword>
<dbReference type="InterPro" id="IPR039425">
    <property type="entry name" value="RNA_pol_sigma-70-like"/>
</dbReference>
<organism evidence="7 8">
    <name type="scientific">Nonlabens ulvanivorans</name>
    <name type="common">Persicivirga ulvanivorans</name>
    <dbReference type="NCBI Taxonomy" id="906888"/>
    <lineage>
        <taxon>Bacteria</taxon>
        <taxon>Pseudomonadati</taxon>
        <taxon>Bacteroidota</taxon>
        <taxon>Flavobacteriia</taxon>
        <taxon>Flavobacteriales</taxon>
        <taxon>Flavobacteriaceae</taxon>
        <taxon>Nonlabens</taxon>
    </lineage>
</organism>
<dbReference type="GO" id="GO:0003677">
    <property type="term" value="F:DNA binding"/>
    <property type="evidence" value="ECO:0007669"/>
    <property type="project" value="InterPro"/>
</dbReference>
<dbReference type="InterPro" id="IPR013249">
    <property type="entry name" value="RNA_pol_sigma70_r4_t2"/>
</dbReference>
<dbReference type="Proteomes" id="UP000028531">
    <property type="component" value="Unassembled WGS sequence"/>
</dbReference>
<dbReference type="PANTHER" id="PTHR43133">
    <property type="entry name" value="RNA POLYMERASE ECF-TYPE SIGMA FACTO"/>
    <property type="match status" value="1"/>
</dbReference>
<evidence type="ECO:0000313" key="8">
    <source>
        <dbReference type="Proteomes" id="UP000028531"/>
    </source>
</evidence>